<evidence type="ECO:0000313" key="6">
    <source>
        <dbReference type="Proteomes" id="UP001230908"/>
    </source>
</evidence>
<dbReference type="RefSeq" id="WP_308718005.1">
    <property type="nucleotide sequence ID" value="NZ_JAVHUY010000062.1"/>
</dbReference>
<comment type="caution">
    <text evidence="5">The sequence shown here is derived from an EMBL/GenBank/DDBJ whole genome shotgun (WGS) entry which is preliminary data.</text>
</comment>
<evidence type="ECO:0000259" key="4">
    <source>
        <dbReference type="Pfam" id="PF05065"/>
    </source>
</evidence>
<evidence type="ECO:0000256" key="2">
    <source>
        <dbReference type="SAM" id="Coils"/>
    </source>
</evidence>
<feature type="coiled-coil region" evidence="2">
    <location>
        <begin position="12"/>
        <end position="66"/>
    </location>
</feature>
<reference evidence="5 6" key="1">
    <citation type="submission" date="2023-08" db="EMBL/GenBank/DDBJ databases">
        <title>Phytohabitans sansha sp. nov., isolated from marine sediment.</title>
        <authorList>
            <person name="Zhao Y."/>
            <person name="Yi K."/>
        </authorList>
    </citation>
    <scope>NUCLEOTIDE SEQUENCE [LARGE SCALE GENOMIC DNA]</scope>
    <source>
        <strain evidence="5 6">ZYX-F-186</strain>
    </source>
</reference>
<accession>A0ABU0ZUZ1</accession>
<keyword evidence="2" id="KW-0175">Coiled coil</keyword>
<feature type="region of interest" description="Disordered" evidence="3">
    <location>
        <begin position="75"/>
        <end position="96"/>
    </location>
</feature>
<dbReference type="Pfam" id="PF05065">
    <property type="entry name" value="Phage_capsid"/>
    <property type="match status" value="1"/>
</dbReference>
<name>A0ABU0ZUZ1_9ACTN</name>
<feature type="domain" description="Phage capsid-like C-terminal" evidence="4">
    <location>
        <begin position="203"/>
        <end position="480"/>
    </location>
</feature>
<organism evidence="5 6">
    <name type="scientific">Phytohabitans maris</name>
    <dbReference type="NCBI Taxonomy" id="3071409"/>
    <lineage>
        <taxon>Bacteria</taxon>
        <taxon>Bacillati</taxon>
        <taxon>Actinomycetota</taxon>
        <taxon>Actinomycetes</taxon>
        <taxon>Micromonosporales</taxon>
        <taxon>Micromonosporaceae</taxon>
    </lineage>
</organism>
<proteinExistence type="predicted"/>
<dbReference type="NCBIfam" id="TIGR01554">
    <property type="entry name" value="major_cap_HK97"/>
    <property type="match status" value="1"/>
</dbReference>
<dbReference type="SUPFAM" id="SSF56563">
    <property type="entry name" value="Major capsid protein gp5"/>
    <property type="match status" value="1"/>
</dbReference>
<evidence type="ECO:0000256" key="3">
    <source>
        <dbReference type="SAM" id="MobiDB-lite"/>
    </source>
</evidence>
<protein>
    <submittedName>
        <fullName evidence="5">Phage major capsid protein</fullName>
    </submittedName>
</protein>
<dbReference type="Proteomes" id="UP001230908">
    <property type="component" value="Unassembled WGS sequence"/>
</dbReference>
<comment type="subcellular location">
    <subcellularLocation>
        <location evidence="1">Virion</location>
    </subcellularLocation>
</comment>
<sequence>MPRPIPTIKADLSEAKSALARLESDAEEVVRSAGDAELTDGQQTRLERIETGARRKRELIRALEGELRDSAVDGVTSGRLRGENGAGVRPGNGPEIMRRVEPYQDDLPALRDGRYNDGDVISRALKAVEVAPAHMDDKAREHVQRLVDVDDSDENRQAALIARHMLMTGSPGYHEQFREYMRTRGAYAGELLRASMTLTDANGGFLVPFTLDPTIILTNAGIMDPLRQISTIKQIATDSWNGVTSSGVTASWTAEGAEASDGTPTFAQPTITPKRADAWVEGTYEVLADSGFANQLGRLLADAKARHEGAAFATANVGATRPRGVVAAVAAVTASIVASAATNALAIGDVYNVSDALRPRDAAQASWLANKKIYSRVRQFDTSGGGSFWANLGMGRPRMLLDAPAYEASTMQSAVTTGGLVLLAGNFAEYYIVDRIGMSVQYNPMLMGLTTGRPTGKAGWLALWRVGADVVDVDAFRLLQLNAVASNVPLA</sequence>
<dbReference type="EMBL" id="JAVHUY010000062">
    <property type="protein sequence ID" value="MDQ7910763.1"/>
    <property type="molecule type" value="Genomic_DNA"/>
</dbReference>
<gene>
    <name evidence="5" type="ORF">RB614_40360</name>
</gene>
<evidence type="ECO:0000313" key="5">
    <source>
        <dbReference type="EMBL" id="MDQ7910763.1"/>
    </source>
</evidence>
<keyword evidence="6" id="KW-1185">Reference proteome</keyword>
<dbReference type="InterPro" id="IPR054612">
    <property type="entry name" value="Phage_capsid-like_C"/>
</dbReference>
<evidence type="ECO:0000256" key="1">
    <source>
        <dbReference type="ARBA" id="ARBA00004328"/>
    </source>
</evidence>
<dbReference type="InterPro" id="IPR024455">
    <property type="entry name" value="Phage_capsid"/>
</dbReference>